<organism evidence="1 2">
    <name type="scientific">Olpidium bornovanus</name>
    <dbReference type="NCBI Taxonomy" id="278681"/>
    <lineage>
        <taxon>Eukaryota</taxon>
        <taxon>Fungi</taxon>
        <taxon>Fungi incertae sedis</taxon>
        <taxon>Olpidiomycota</taxon>
        <taxon>Olpidiomycotina</taxon>
        <taxon>Olpidiomycetes</taxon>
        <taxon>Olpidiales</taxon>
        <taxon>Olpidiaceae</taxon>
        <taxon>Olpidium</taxon>
    </lineage>
</organism>
<evidence type="ECO:0008006" key="3">
    <source>
        <dbReference type="Google" id="ProtNLM"/>
    </source>
</evidence>
<keyword evidence="2" id="KW-1185">Reference proteome</keyword>
<gene>
    <name evidence="1" type="ORF">BJ554DRAFT_6163</name>
</gene>
<dbReference type="PANTHER" id="PTHR11439:SF467">
    <property type="entry name" value="INTEGRASE CATALYTIC DOMAIN-CONTAINING PROTEIN"/>
    <property type="match status" value="1"/>
</dbReference>
<dbReference type="PANTHER" id="PTHR11439">
    <property type="entry name" value="GAG-POL-RELATED RETROTRANSPOSON"/>
    <property type="match status" value="1"/>
</dbReference>
<sequence>MLDDRLVATPVEAGALEALTAEYGSSQNPKIEKGYAEAIGSLMCLSTMTRPDLAFVTSFLARFMSAPTERHWGAIKRVMRYLAQTMDLGLWFNGPDLGDNELAAFSDSDWAGCRITRTSTTGLIIQLAGGAVSRRSARQKCVSPSSCEAEFVVGSAAAQEVKWLRSLLKAINPQGVVGPTRLMIDNTGAAELASDL</sequence>
<dbReference type="CDD" id="cd09272">
    <property type="entry name" value="RNase_HI_RT_Ty1"/>
    <property type="match status" value="1"/>
</dbReference>
<comment type="caution">
    <text evidence="1">The sequence shown here is derived from an EMBL/GenBank/DDBJ whole genome shotgun (WGS) entry which is preliminary data.</text>
</comment>
<dbReference type="EMBL" id="JAEFCI010003383">
    <property type="protein sequence ID" value="KAG5461618.1"/>
    <property type="molecule type" value="Genomic_DNA"/>
</dbReference>
<dbReference type="AlphaFoldDB" id="A0A8H8DKF1"/>
<evidence type="ECO:0000313" key="2">
    <source>
        <dbReference type="Proteomes" id="UP000673691"/>
    </source>
</evidence>
<evidence type="ECO:0000313" key="1">
    <source>
        <dbReference type="EMBL" id="KAG5461618.1"/>
    </source>
</evidence>
<accession>A0A8H8DKF1</accession>
<protein>
    <recommendedName>
        <fullName evidence="3">Polyprotein</fullName>
    </recommendedName>
</protein>
<reference evidence="1 2" key="1">
    <citation type="journal article" name="Sci. Rep.">
        <title>Genome-scale phylogenetic analyses confirm Olpidium as the closest living zoosporic fungus to the non-flagellated, terrestrial fungi.</title>
        <authorList>
            <person name="Chang Y."/>
            <person name="Rochon D."/>
            <person name="Sekimoto S."/>
            <person name="Wang Y."/>
            <person name="Chovatia M."/>
            <person name="Sandor L."/>
            <person name="Salamov A."/>
            <person name="Grigoriev I.V."/>
            <person name="Stajich J.E."/>
            <person name="Spatafora J.W."/>
        </authorList>
    </citation>
    <scope>NUCLEOTIDE SEQUENCE [LARGE SCALE GENOMIC DNA]</scope>
    <source>
        <strain evidence="1">S191</strain>
    </source>
</reference>
<dbReference type="OrthoDB" id="3344688at2759"/>
<proteinExistence type="predicted"/>
<name>A0A8H8DKF1_9FUNG</name>
<dbReference type="Proteomes" id="UP000673691">
    <property type="component" value="Unassembled WGS sequence"/>
</dbReference>